<accession>A0A644WN91</accession>
<dbReference type="AlphaFoldDB" id="A0A644WN91"/>
<name>A0A644WN91_9ZZZZ</name>
<reference evidence="1" key="1">
    <citation type="submission" date="2019-08" db="EMBL/GenBank/DDBJ databases">
        <authorList>
            <person name="Kucharzyk K."/>
            <person name="Murdoch R.W."/>
            <person name="Higgins S."/>
            <person name="Loffler F."/>
        </authorList>
    </citation>
    <scope>NUCLEOTIDE SEQUENCE</scope>
</reference>
<protein>
    <submittedName>
        <fullName evidence="1">Uncharacterized protein</fullName>
    </submittedName>
</protein>
<gene>
    <name evidence="1" type="ORF">SDC9_51381</name>
</gene>
<dbReference type="EMBL" id="VSSQ01001100">
    <property type="protein sequence ID" value="MPM05097.1"/>
    <property type="molecule type" value="Genomic_DNA"/>
</dbReference>
<organism evidence="1">
    <name type="scientific">bioreactor metagenome</name>
    <dbReference type="NCBI Taxonomy" id="1076179"/>
    <lineage>
        <taxon>unclassified sequences</taxon>
        <taxon>metagenomes</taxon>
        <taxon>ecological metagenomes</taxon>
    </lineage>
</organism>
<evidence type="ECO:0000313" key="1">
    <source>
        <dbReference type="EMBL" id="MPM05097.1"/>
    </source>
</evidence>
<proteinExistence type="predicted"/>
<comment type="caution">
    <text evidence="1">The sequence shown here is derived from an EMBL/GenBank/DDBJ whole genome shotgun (WGS) entry which is preliminary data.</text>
</comment>
<sequence>MCPGINNLVVTFVVGNESHVVKIHNFFYFGITFFHQFFFFSRNNYIIQVERQTSFESHAVTQILDIIEELSSTGNTANFDYIPNDVAQRFFRKQFVDITHFSRNTFIE</sequence>